<feature type="region of interest" description="Disordered" evidence="1">
    <location>
        <begin position="1"/>
        <end position="23"/>
    </location>
</feature>
<dbReference type="AlphaFoldDB" id="A0AAW0AUI1"/>
<proteinExistence type="predicted"/>
<evidence type="ECO:0000313" key="3">
    <source>
        <dbReference type="Proteomes" id="UP001362999"/>
    </source>
</evidence>
<reference evidence="2 3" key="1">
    <citation type="journal article" date="2024" name="J Genomics">
        <title>Draft genome sequencing and assembly of Favolaschia claudopus CIRM-BRFM 2984 isolated from oak limbs.</title>
        <authorList>
            <person name="Navarro D."/>
            <person name="Drula E."/>
            <person name="Chaduli D."/>
            <person name="Cazenave R."/>
            <person name="Ahrendt S."/>
            <person name="Wang J."/>
            <person name="Lipzen A."/>
            <person name="Daum C."/>
            <person name="Barry K."/>
            <person name="Grigoriev I.V."/>
            <person name="Favel A."/>
            <person name="Rosso M.N."/>
            <person name="Martin F."/>
        </authorList>
    </citation>
    <scope>NUCLEOTIDE SEQUENCE [LARGE SCALE GENOMIC DNA]</scope>
    <source>
        <strain evidence="2 3">CIRM-BRFM 2984</strain>
    </source>
</reference>
<feature type="region of interest" description="Disordered" evidence="1">
    <location>
        <begin position="485"/>
        <end position="504"/>
    </location>
</feature>
<dbReference type="EMBL" id="JAWWNJ010000048">
    <property type="protein sequence ID" value="KAK7017303.1"/>
    <property type="molecule type" value="Genomic_DNA"/>
</dbReference>
<evidence type="ECO:0000256" key="1">
    <source>
        <dbReference type="SAM" id="MobiDB-lite"/>
    </source>
</evidence>
<keyword evidence="3" id="KW-1185">Reference proteome</keyword>
<protein>
    <submittedName>
        <fullName evidence="2">Uncharacterized protein</fullName>
    </submittedName>
</protein>
<comment type="caution">
    <text evidence="2">The sequence shown here is derived from an EMBL/GenBank/DDBJ whole genome shotgun (WGS) entry which is preliminary data.</text>
</comment>
<sequence length="504" mass="55516">MNRRPGRHNPWDSGAPADDSEESRLKPIVVINGGIGGSGGAAILQGGQGGSGEGPQIYNPVVETAVNGNLYSQSPRYYSLIAVGPISLRMMQNWAMPIAHRFAEFTAGEKALFVVYCTGVAWWLHCPHGLASRLGLGPIVAVPFLVVPHLLLPCPIITLVDVTGEHRPMPLDLWRNAKAFVRELREIFEGNQEITRIILSHQYRIQDRECSVYRLGSRQVAAGAIIFMAAMIYGDSTKMRCPYCQTEVPVSGGHNLDTSIDCNRCRQRFSASLSQPPQSPGASASPPHALEICKETMQTPSASDTALFKIAHILLYPQIRRKSPSQEFTVRPRDITANDFHFHDSHFHKSILSYLHPTPGTESSDGADERPHCLRLIDEVFAQTNDFRSHESTSNTSTILVNLTPTPETESSDGVDEGLHLRLTNHVVAQNRTHLNFVVAKDIQAPKGISSMLRDVTRNLLEFTKGRVGGEKESKAAGTTVKLTLTPSQSSRSKRVHITLQDRK</sequence>
<organism evidence="2 3">
    <name type="scientific">Favolaschia claudopus</name>
    <dbReference type="NCBI Taxonomy" id="2862362"/>
    <lineage>
        <taxon>Eukaryota</taxon>
        <taxon>Fungi</taxon>
        <taxon>Dikarya</taxon>
        <taxon>Basidiomycota</taxon>
        <taxon>Agaricomycotina</taxon>
        <taxon>Agaricomycetes</taxon>
        <taxon>Agaricomycetidae</taxon>
        <taxon>Agaricales</taxon>
        <taxon>Marasmiineae</taxon>
        <taxon>Mycenaceae</taxon>
        <taxon>Favolaschia</taxon>
    </lineage>
</organism>
<gene>
    <name evidence="2" type="ORF">R3P38DRAFT_3201708</name>
</gene>
<name>A0AAW0AUI1_9AGAR</name>
<accession>A0AAW0AUI1</accession>
<evidence type="ECO:0000313" key="2">
    <source>
        <dbReference type="EMBL" id="KAK7017303.1"/>
    </source>
</evidence>
<dbReference type="Proteomes" id="UP001362999">
    <property type="component" value="Unassembled WGS sequence"/>
</dbReference>